<evidence type="ECO:0000313" key="4">
    <source>
        <dbReference type="EMBL" id="TYB72095.1"/>
    </source>
</evidence>
<evidence type="ECO:0000256" key="1">
    <source>
        <dbReference type="ARBA" id="ARBA00022729"/>
    </source>
</evidence>
<evidence type="ECO:0000259" key="3">
    <source>
        <dbReference type="Pfam" id="PF18962"/>
    </source>
</evidence>
<feature type="chain" id="PRO_5023098556" evidence="2">
    <location>
        <begin position="23"/>
        <end position="198"/>
    </location>
</feature>
<sequence length="198" mass="21506">MKKNYMLMMLFASFFFFNQVQAQVCPDNGFSNSTSLFFFYDAGAPPCVDRPTTITVAGSVFNLITCDSSSAVYDIEPGDTPIMDTTSFTADFGAATCEYTNGNLTNETLSIESIDKALNNFVVFPNPVVQGNSVHVVFGSNLNAQINLFSVTGKRVLTNTVSNLARKQLEISNLPNGVYLLQVKSGSSTVSKKVVIMK</sequence>
<dbReference type="AlphaFoldDB" id="A0A5D0QT42"/>
<feature type="signal peptide" evidence="2">
    <location>
        <begin position="1"/>
        <end position="22"/>
    </location>
</feature>
<protein>
    <submittedName>
        <fullName evidence="4">T9SS type A sorting domain-containing protein</fullName>
    </submittedName>
</protein>
<accession>A0A5D0QT42</accession>
<dbReference type="InterPro" id="IPR026444">
    <property type="entry name" value="Secre_tail"/>
</dbReference>
<dbReference type="NCBIfam" id="TIGR04183">
    <property type="entry name" value="Por_Secre_tail"/>
    <property type="match status" value="1"/>
</dbReference>
<keyword evidence="5" id="KW-1185">Reference proteome</keyword>
<evidence type="ECO:0000313" key="5">
    <source>
        <dbReference type="Proteomes" id="UP000324358"/>
    </source>
</evidence>
<feature type="domain" description="Secretion system C-terminal sorting" evidence="3">
    <location>
        <begin position="123"/>
        <end position="196"/>
    </location>
</feature>
<proteinExistence type="predicted"/>
<keyword evidence="1 2" id="KW-0732">Signal</keyword>
<evidence type="ECO:0000256" key="2">
    <source>
        <dbReference type="SAM" id="SignalP"/>
    </source>
</evidence>
<dbReference type="RefSeq" id="WP_066255006.1">
    <property type="nucleotide sequence ID" value="NZ_VSKL01000005.1"/>
</dbReference>
<dbReference type="EMBL" id="VSKL01000005">
    <property type="protein sequence ID" value="TYB72095.1"/>
    <property type="molecule type" value="Genomic_DNA"/>
</dbReference>
<dbReference type="Pfam" id="PF18962">
    <property type="entry name" value="Por_Secre_tail"/>
    <property type="match status" value="1"/>
</dbReference>
<gene>
    <name evidence="4" type="ORF">ES675_13105</name>
</gene>
<dbReference type="Proteomes" id="UP000324358">
    <property type="component" value="Unassembled WGS sequence"/>
</dbReference>
<reference evidence="4 5" key="1">
    <citation type="submission" date="2019-08" db="EMBL/GenBank/DDBJ databases">
        <title>Genomes of Antarctic Bizionia species.</title>
        <authorList>
            <person name="Bowman J.P."/>
        </authorList>
    </citation>
    <scope>NUCLEOTIDE SEQUENCE [LARGE SCALE GENOMIC DNA]</scope>
    <source>
        <strain evidence="4 5">APA-1</strain>
    </source>
</reference>
<name>A0A5D0QT42_9FLAO</name>
<comment type="caution">
    <text evidence="4">The sequence shown here is derived from an EMBL/GenBank/DDBJ whole genome shotgun (WGS) entry which is preliminary data.</text>
</comment>
<dbReference type="OrthoDB" id="1428984at2"/>
<organism evidence="4 5">
    <name type="scientific">Bizionia algoritergicola</name>
    <dbReference type="NCBI Taxonomy" id="291187"/>
    <lineage>
        <taxon>Bacteria</taxon>
        <taxon>Pseudomonadati</taxon>
        <taxon>Bacteroidota</taxon>
        <taxon>Flavobacteriia</taxon>
        <taxon>Flavobacteriales</taxon>
        <taxon>Flavobacteriaceae</taxon>
        <taxon>Bizionia</taxon>
    </lineage>
</organism>